<dbReference type="Proteomes" id="UP000221961">
    <property type="component" value="Chromosome"/>
</dbReference>
<dbReference type="SUPFAM" id="SSF55729">
    <property type="entry name" value="Acyl-CoA N-acyltransferases (Nat)"/>
    <property type="match status" value="1"/>
</dbReference>
<feature type="domain" description="N-acetyltransferase" evidence="3">
    <location>
        <begin position="5"/>
        <end position="142"/>
    </location>
</feature>
<dbReference type="GeneID" id="88359815"/>
<dbReference type="GO" id="GO:0016747">
    <property type="term" value="F:acyltransferase activity, transferring groups other than amino-acyl groups"/>
    <property type="evidence" value="ECO:0007669"/>
    <property type="project" value="InterPro"/>
</dbReference>
<dbReference type="KEGG" id="ntp:CRH09_20915"/>
<protein>
    <submittedName>
        <fullName evidence="4">GNAT family N-acetyltransferase</fullName>
    </submittedName>
</protein>
<keyword evidence="1 4" id="KW-0808">Transferase</keyword>
<dbReference type="RefSeq" id="WP_098695380.1">
    <property type="nucleotide sequence ID" value="NZ_CP023778.1"/>
</dbReference>
<dbReference type="PROSITE" id="PS51186">
    <property type="entry name" value="GNAT"/>
    <property type="match status" value="1"/>
</dbReference>
<sequence>MMTDIRIRSTTSADRTAMAAVLTESWGDTTVIAHGTSYDAIRLSALVAERDDEVAGLLTYTLAEGALEIVTLDAVERHAGVGTALLTAAVDLARQAGANRVWLVTTNDNLDALRFYQRRGMAICAVARGAVDTARTLEPAIPEVGAYGIAIHDELTLEMPC</sequence>
<dbReference type="PANTHER" id="PTHR43877">
    <property type="entry name" value="AMINOALKYLPHOSPHONATE N-ACETYLTRANSFERASE-RELATED-RELATED"/>
    <property type="match status" value="1"/>
</dbReference>
<evidence type="ECO:0000256" key="2">
    <source>
        <dbReference type="ARBA" id="ARBA00023315"/>
    </source>
</evidence>
<evidence type="ECO:0000313" key="5">
    <source>
        <dbReference type="Proteomes" id="UP000221961"/>
    </source>
</evidence>
<accession>A0A291RLY7</accession>
<dbReference type="CDD" id="cd04301">
    <property type="entry name" value="NAT_SF"/>
    <property type="match status" value="1"/>
</dbReference>
<evidence type="ECO:0000259" key="3">
    <source>
        <dbReference type="PROSITE" id="PS51186"/>
    </source>
</evidence>
<dbReference type="Gene3D" id="3.40.630.30">
    <property type="match status" value="1"/>
</dbReference>
<dbReference type="InterPro" id="IPR016181">
    <property type="entry name" value="Acyl_CoA_acyltransferase"/>
</dbReference>
<proteinExistence type="predicted"/>
<dbReference type="Pfam" id="PF00583">
    <property type="entry name" value="Acetyltransf_1"/>
    <property type="match status" value="1"/>
</dbReference>
<dbReference type="InterPro" id="IPR050832">
    <property type="entry name" value="Bact_Acetyltransf"/>
</dbReference>
<evidence type="ECO:0000313" key="4">
    <source>
        <dbReference type="EMBL" id="ATL68279.1"/>
    </source>
</evidence>
<evidence type="ECO:0000256" key="1">
    <source>
        <dbReference type="ARBA" id="ARBA00022679"/>
    </source>
</evidence>
<reference evidence="4 5" key="1">
    <citation type="submission" date="2017-10" db="EMBL/GenBank/DDBJ databases">
        <title>Comparative genomics between pathogenic Norcardia.</title>
        <authorList>
            <person name="Zeng L."/>
        </authorList>
    </citation>
    <scope>NUCLEOTIDE SEQUENCE [LARGE SCALE GENOMIC DNA]</scope>
    <source>
        <strain evidence="4 5">NC_YFY_NT001</strain>
    </source>
</reference>
<keyword evidence="2" id="KW-0012">Acyltransferase</keyword>
<dbReference type="AlphaFoldDB" id="A0A291RLY7"/>
<organism evidence="4 5">
    <name type="scientific">Nocardia terpenica</name>
    <dbReference type="NCBI Taxonomy" id="455432"/>
    <lineage>
        <taxon>Bacteria</taxon>
        <taxon>Bacillati</taxon>
        <taxon>Actinomycetota</taxon>
        <taxon>Actinomycetes</taxon>
        <taxon>Mycobacteriales</taxon>
        <taxon>Nocardiaceae</taxon>
        <taxon>Nocardia</taxon>
    </lineage>
</organism>
<gene>
    <name evidence="4" type="ORF">CRH09_20915</name>
</gene>
<dbReference type="InterPro" id="IPR000182">
    <property type="entry name" value="GNAT_dom"/>
</dbReference>
<name>A0A291RLY7_9NOCA</name>
<dbReference type="EMBL" id="CP023778">
    <property type="protein sequence ID" value="ATL68279.1"/>
    <property type="molecule type" value="Genomic_DNA"/>
</dbReference>